<dbReference type="EMBL" id="CP047656">
    <property type="protein sequence ID" value="QHJ11097.1"/>
    <property type="molecule type" value="Genomic_DNA"/>
</dbReference>
<sequence>MPEVRSDIADYIDNAPPERRVRLTQLVELIQRLSPQAVVSMRYKMPTFTTVNGWISVANQKHYVSVYTCQFAHIAPYKKRYPKQKTGKGCINFTDKDQIDLAVLSDVILSAMGTMDKD</sequence>
<gene>
    <name evidence="2" type="ORF">FX988_01319</name>
</gene>
<dbReference type="KEGG" id="pmes:FX988_01319"/>
<protein>
    <recommendedName>
        <fullName evidence="1">YdhG-like domain-containing protein</fullName>
    </recommendedName>
</protein>
<evidence type="ECO:0000313" key="3">
    <source>
        <dbReference type="Proteomes" id="UP000464524"/>
    </source>
</evidence>
<accession>A0A857JJF9</accession>
<evidence type="ECO:0000259" key="1">
    <source>
        <dbReference type="Pfam" id="PF08818"/>
    </source>
</evidence>
<evidence type="ECO:0000313" key="2">
    <source>
        <dbReference type="EMBL" id="QHJ11097.1"/>
    </source>
</evidence>
<proteinExistence type="predicted"/>
<dbReference type="SUPFAM" id="SSF159888">
    <property type="entry name" value="YdhG-like"/>
    <property type="match status" value="1"/>
</dbReference>
<name>A0A857JJF9_9ALTE</name>
<feature type="domain" description="YdhG-like" evidence="1">
    <location>
        <begin position="19"/>
        <end position="112"/>
    </location>
</feature>
<keyword evidence="3" id="KW-1185">Reference proteome</keyword>
<dbReference type="AlphaFoldDB" id="A0A857JJF9"/>
<dbReference type="OrthoDB" id="345128at2"/>
<organism evidence="2 3">
    <name type="scientific">Paraglaciecola mesophila</name>
    <dbReference type="NCBI Taxonomy" id="197222"/>
    <lineage>
        <taxon>Bacteria</taxon>
        <taxon>Pseudomonadati</taxon>
        <taxon>Pseudomonadota</taxon>
        <taxon>Gammaproteobacteria</taxon>
        <taxon>Alteromonadales</taxon>
        <taxon>Alteromonadaceae</taxon>
        <taxon>Paraglaciecola</taxon>
    </lineage>
</organism>
<dbReference type="Proteomes" id="UP000464524">
    <property type="component" value="Chromosome"/>
</dbReference>
<dbReference type="Pfam" id="PF08818">
    <property type="entry name" value="DUF1801"/>
    <property type="match status" value="1"/>
</dbReference>
<dbReference type="InterPro" id="IPR014922">
    <property type="entry name" value="YdhG-like"/>
</dbReference>
<reference evidence="2 3" key="1">
    <citation type="submission" date="2019-12" db="EMBL/GenBank/DDBJ databases">
        <title>Genome sequencing and assembly of endphytes of Porphyra tenera.</title>
        <authorList>
            <person name="Park J.M."/>
            <person name="Shin R."/>
            <person name="Jo S.H."/>
        </authorList>
    </citation>
    <scope>NUCLEOTIDE SEQUENCE [LARGE SCALE GENOMIC DNA]</scope>
    <source>
        <strain evidence="2 3">GPM4</strain>
    </source>
</reference>
<dbReference type="RefSeq" id="WP_160178878.1">
    <property type="nucleotide sequence ID" value="NZ_CP047656.1"/>
</dbReference>
<dbReference type="Gene3D" id="3.90.1150.200">
    <property type="match status" value="1"/>
</dbReference>